<evidence type="ECO:0000313" key="2">
    <source>
        <dbReference type="EMBL" id="SDH35139.1"/>
    </source>
</evidence>
<dbReference type="AlphaFoldDB" id="A0A1G8BPQ8"/>
<dbReference type="STRING" id="702745.SAMN05421818_102174"/>
<organism evidence="2 3">
    <name type="scientific">Myroides phaeus</name>
    <dbReference type="NCBI Taxonomy" id="702745"/>
    <lineage>
        <taxon>Bacteria</taxon>
        <taxon>Pseudomonadati</taxon>
        <taxon>Bacteroidota</taxon>
        <taxon>Flavobacteriia</taxon>
        <taxon>Flavobacteriales</taxon>
        <taxon>Flavobacteriaceae</taxon>
        <taxon>Myroides</taxon>
    </lineage>
</organism>
<accession>A0A1G8BPQ8</accession>
<dbReference type="Proteomes" id="UP000243588">
    <property type="component" value="Unassembled WGS sequence"/>
</dbReference>
<feature type="transmembrane region" description="Helical" evidence="1">
    <location>
        <begin position="80"/>
        <end position="103"/>
    </location>
</feature>
<reference evidence="3" key="1">
    <citation type="submission" date="2016-10" db="EMBL/GenBank/DDBJ databases">
        <authorList>
            <person name="Varghese N."/>
            <person name="Submissions S."/>
        </authorList>
    </citation>
    <scope>NUCLEOTIDE SEQUENCE [LARGE SCALE GENOMIC DNA]</scope>
    <source>
        <strain evidence="3">DSM 23313</strain>
    </source>
</reference>
<name>A0A1G8BPQ8_9FLAO</name>
<protein>
    <submittedName>
        <fullName evidence="2">Uncharacterized protein</fullName>
    </submittedName>
</protein>
<keyword evidence="1" id="KW-0812">Transmembrane</keyword>
<dbReference type="RefSeq" id="WP_090405313.1">
    <property type="nucleotide sequence ID" value="NZ_CP047050.1"/>
</dbReference>
<dbReference type="OrthoDB" id="1144727at2"/>
<proteinExistence type="predicted"/>
<keyword evidence="1" id="KW-1133">Transmembrane helix</keyword>
<evidence type="ECO:0000313" key="3">
    <source>
        <dbReference type="Proteomes" id="UP000243588"/>
    </source>
</evidence>
<keyword evidence="1" id="KW-0472">Membrane</keyword>
<dbReference type="EMBL" id="FNDQ01000002">
    <property type="protein sequence ID" value="SDH35139.1"/>
    <property type="molecule type" value="Genomic_DNA"/>
</dbReference>
<evidence type="ECO:0000256" key="1">
    <source>
        <dbReference type="SAM" id="Phobius"/>
    </source>
</evidence>
<keyword evidence="3" id="KW-1185">Reference proteome</keyword>
<gene>
    <name evidence="2" type="ORF">SAMN05421818_102174</name>
</gene>
<sequence>MSKGQVHIRCYNCGEFNANAEECEHCGAILDLVKRREQERQDYIKEKERIEILKGPSKVDRFFSAMTNHRWLLVRLVFKLIYGVWIVFMAIVMFIAWFIGVVVA</sequence>